<dbReference type="SUPFAM" id="SSF54637">
    <property type="entry name" value="Thioesterase/thiol ester dehydrase-isomerase"/>
    <property type="match status" value="1"/>
</dbReference>
<evidence type="ECO:0000313" key="5">
    <source>
        <dbReference type="Proteomes" id="UP000094197"/>
    </source>
</evidence>
<dbReference type="RefSeq" id="WP_069606406.1">
    <property type="nucleotide sequence ID" value="NZ_CP015217.1"/>
</dbReference>
<dbReference type="KEGG" id="laj:A0128_04435"/>
<dbReference type="Pfam" id="PF03061">
    <property type="entry name" value="4HBT"/>
    <property type="match status" value="1"/>
</dbReference>
<dbReference type="OrthoDB" id="9800856at2"/>
<dbReference type="GO" id="GO:0047617">
    <property type="term" value="F:fatty acyl-CoA hydrolase activity"/>
    <property type="evidence" value="ECO:0007669"/>
    <property type="project" value="TreeGrafter"/>
</dbReference>
<dbReference type="PANTHER" id="PTHR31793:SF27">
    <property type="entry name" value="NOVEL THIOESTERASE SUPERFAMILY DOMAIN AND SAPOSIN A-TYPE DOMAIN CONTAINING PROTEIN (0610012H03RIK)"/>
    <property type="match status" value="1"/>
</dbReference>
<keyword evidence="2 4" id="KW-0378">Hydrolase</keyword>
<dbReference type="EMBL" id="CP015217">
    <property type="protein sequence ID" value="AOP33165.1"/>
    <property type="molecule type" value="Genomic_DNA"/>
</dbReference>
<dbReference type="InterPro" id="IPR029069">
    <property type="entry name" value="HotDog_dom_sf"/>
</dbReference>
<dbReference type="InterPro" id="IPR050563">
    <property type="entry name" value="4-hydroxybenzoyl-CoA_TE"/>
</dbReference>
<dbReference type="PIRSF" id="PIRSF003230">
    <property type="entry name" value="YbgC"/>
    <property type="match status" value="1"/>
</dbReference>
<evidence type="ECO:0000313" key="4">
    <source>
        <dbReference type="EMBL" id="AOP33165.1"/>
    </source>
</evidence>
<dbReference type="Proteomes" id="UP000094197">
    <property type="component" value="Chromosome 1"/>
</dbReference>
<dbReference type="InterPro" id="IPR006683">
    <property type="entry name" value="Thioestr_dom"/>
</dbReference>
<accession>A0A1D7UUC0</accession>
<feature type="domain" description="Thioesterase" evidence="3">
    <location>
        <begin position="26"/>
        <end position="109"/>
    </location>
</feature>
<reference evidence="4 5" key="1">
    <citation type="submission" date="2016-04" db="EMBL/GenBank/DDBJ databases">
        <title>Complete genome seqeunce of Leptospira alstonii serovar Room22.</title>
        <authorList>
            <person name="Nally J.E."/>
            <person name="Bayles D.O."/>
            <person name="Hurley D."/>
            <person name="Fanning S."/>
            <person name="McMahon B.J."/>
            <person name="Arent Z."/>
        </authorList>
    </citation>
    <scope>NUCLEOTIDE SEQUENCE [LARGE SCALE GENOMIC DNA]</scope>
    <source>
        <strain evidence="4 5">GWTS #1</strain>
    </source>
</reference>
<proteinExistence type="inferred from homology"/>
<dbReference type="PANTHER" id="PTHR31793">
    <property type="entry name" value="4-HYDROXYBENZOYL-COA THIOESTERASE FAMILY MEMBER"/>
    <property type="match status" value="1"/>
</dbReference>
<dbReference type="Gene3D" id="3.10.129.10">
    <property type="entry name" value="Hotdog Thioesterase"/>
    <property type="match status" value="1"/>
</dbReference>
<dbReference type="NCBIfam" id="TIGR00051">
    <property type="entry name" value="YbgC/FadM family acyl-CoA thioesterase"/>
    <property type="match status" value="1"/>
</dbReference>
<evidence type="ECO:0000256" key="2">
    <source>
        <dbReference type="ARBA" id="ARBA00022801"/>
    </source>
</evidence>
<comment type="similarity">
    <text evidence="1">Belongs to the 4-hydroxybenzoyl-CoA thioesterase family.</text>
</comment>
<protein>
    <submittedName>
        <fullName evidence="4">Acyl-CoA thioester hydrolase</fullName>
    </submittedName>
</protein>
<gene>
    <name evidence="4" type="ORF">A0128_04435</name>
</gene>
<evidence type="ECO:0000256" key="1">
    <source>
        <dbReference type="ARBA" id="ARBA00005953"/>
    </source>
</evidence>
<dbReference type="AlphaFoldDB" id="A0A1D7UUC0"/>
<dbReference type="CDD" id="cd00586">
    <property type="entry name" value="4HBT"/>
    <property type="match status" value="1"/>
</dbReference>
<evidence type="ECO:0000259" key="3">
    <source>
        <dbReference type="Pfam" id="PF03061"/>
    </source>
</evidence>
<keyword evidence="5" id="KW-1185">Reference proteome</keyword>
<dbReference type="InterPro" id="IPR006684">
    <property type="entry name" value="YbgC/YbaW"/>
</dbReference>
<organism evidence="4 5">
    <name type="scientific">Leptospira tipperaryensis</name>
    <dbReference type="NCBI Taxonomy" id="2564040"/>
    <lineage>
        <taxon>Bacteria</taxon>
        <taxon>Pseudomonadati</taxon>
        <taxon>Spirochaetota</taxon>
        <taxon>Spirochaetia</taxon>
        <taxon>Leptospirales</taxon>
        <taxon>Leptospiraceae</taxon>
        <taxon>Leptospira</taxon>
    </lineage>
</organism>
<sequence>MGKKIRKEEFEFFHPLRVRYAESDPQGIVFNANYLTYFDVSITEYFRWCGLPYGELGSKYKTDFHVVHCEIDYKAPARFDQEIHIYAKGSFSGVKIFWDLAIFRDEELLCSGQLVYACVDSQSGSLKKIDLELAMFLKWMPAQTPSQQT</sequence>
<name>A0A1D7UUC0_9LEPT</name>